<comment type="caution">
    <text evidence="2">The sequence shown here is derived from an EMBL/GenBank/DDBJ whole genome shotgun (WGS) entry which is preliminary data.</text>
</comment>
<dbReference type="AlphaFoldDB" id="A0AAD4HGC4"/>
<reference evidence="2" key="1">
    <citation type="journal article" date="2020" name="New Phytol.">
        <title>Comparative genomics reveals dynamic genome evolution in host specialist ectomycorrhizal fungi.</title>
        <authorList>
            <person name="Lofgren L.A."/>
            <person name="Nguyen N.H."/>
            <person name="Vilgalys R."/>
            <person name="Ruytinx J."/>
            <person name="Liao H.L."/>
            <person name="Branco S."/>
            <person name="Kuo A."/>
            <person name="LaButti K."/>
            <person name="Lipzen A."/>
            <person name="Andreopoulos W."/>
            <person name="Pangilinan J."/>
            <person name="Riley R."/>
            <person name="Hundley H."/>
            <person name="Na H."/>
            <person name="Barry K."/>
            <person name="Grigoriev I.V."/>
            <person name="Stajich J.E."/>
            <person name="Kennedy P.G."/>
        </authorList>
    </citation>
    <scope>NUCLEOTIDE SEQUENCE</scope>
    <source>
        <strain evidence="2">FC203</strain>
    </source>
</reference>
<evidence type="ECO:0000256" key="1">
    <source>
        <dbReference type="SAM" id="SignalP"/>
    </source>
</evidence>
<feature type="chain" id="PRO_5041972776" evidence="1">
    <location>
        <begin position="21"/>
        <end position="124"/>
    </location>
</feature>
<name>A0AAD4HGC4_9AGAM</name>
<gene>
    <name evidence="2" type="ORF">F5891DRAFT_984160</name>
</gene>
<dbReference type="EMBL" id="JABBWK010000065">
    <property type="protein sequence ID" value="KAG1895543.1"/>
    <property type="molecule type" value="Genomic_DNA"/>
</dbReference>
<dbReference type="RefSeq" id="XP_041221119.1">
    <property type="nucleotide sequence ID" value="XM_041377406.1"/>
</dbReference>
<dbReference type="Proteomes" id="UP001195769">
    <property type="component" value="Unassembled WGS sequence"/>
</dbReference>
<organism evidence="2 3">
    <name type="scientific">Suillus fuscotomentosus</name>
    <dbReference type="NCBI Taxonomy" id="1912939"/>
    <lineage>
        <taxon>Eukaryota</taxon>
        <taxon>Fungi</taxon>
        <taxon>Dikarya</taxon>
        <taxon>Basidiomycota</taxon>
        <taxon>Agaricomycotina</taxon>
        <taxon>Agaricomycetes</taxon>
        <taxon>Agaricomycetidae</taxon>
        <taxon>Boletales</taxon>
        <taxon>Suillineae</taxon>
        <taxon>Suillaceae</taxon>
        <taxon>Suillus</taxon>
    </lineage>
</organism>
<dbReference type="GeneID" id="64671704"/>
<keyword evidence="3" id="KW-1185">Reference proteome</keyword>
<sequence>MPISFVLAVAAALMAVSTFAMSSVADTSIFASGQYSEMACYHPYTGRLLELYSLQMDRLTASSTFEAQIQSRSKYVKRLSNSNGAIPSKPSAKAKCEDRITNRLQEGAQEWNKALLDIMPGQIK</sequence>
<evidence type="ECO:0000313" key="2">
    <source>
        <dbReference type="EMBL" id="KAG1895543.1"/>
    </source>
</evidence>
<accession>A0AAD4HGC4</accession>
<keyword evidence="1" id="KW-0732">Signal</keyword>
<feature type="signal peptide" evidence="1">
    <location>
        <begin position="1"/>
        <end position="20"/>
    </location>
</feature>
<protein>
    <submittedName>
        <fullName evidence="2">Uncharacterized protein</fullName>
    </submittedName>
</protein>
<evidence type="ECO:0000313" key="3">
    <source>
        <dbReference type="Proteomes" id="UP001195769"/>
    </source>
</evidence>
<proteinExistence type="predicted"/>